<dbReference type="Gene3D" id="2.40.50.870">
    <property type="entry name" value="Protein of unknown function (DUF3299)"/>
    <property type="match status" value="1"/>
</dbReference>
<evidence type="ECO:0000313" key="3">
    <source>
        <dbReference type="EMBL" id="TWT61165.1"/>
    </source>
</evidence>
<keyword evidence="2" id="KW-0732">Signal</keyword>
<evidence type="ECO:0000256" key="2">
    <source>
        <dbReference type="SAM" id="SignalP"/>
    </source>
</evidence>
<proteinExistence type="predicted"/>
<gene>
    <name evidence="3" type="ORF">Pan54_19000</name>
</gene>
<evidence type="ECO:0000313" key="4">
    <source>
        <dbReference type="Proteomes" id="UP000316095"/>
    </source>
</evidence>
<feature type="compositionally biased region" description="Low complexity" evidence="1">
    <location>
        <begin position="61"/>
        <end position="85"/>
    </location>
</feature>
<sequence length="285" mass="31279" precursor="true">MRKLPFSLLVTVAFSCALICGCNSSENTEFREFSDQDRINSLETESAGTSPDAIPESTSQSPIEVEVAASSAEEGSPSPDSEPIIVPMSTAPEVAELGSSSKKPVSDDATIAKVLPANAEVMSPASTSSANPAERMAPLEPKLLIAEKTFQIEGPNQALRVSFDDIDLLKVLNMEPVPENAPEMFPDWLKNLDGKRVLIRGFMYPTLSKTGITYFQHVRDNEICCFGRTPKIYDRISTILQAGKPAEYIQGRPYDVLGTLRMDPIYEDGEWLQLYLLEDAIVLDK</sequence>
<evidence type="ECO:0008006" key="5">
    <source>
        <dbReference type="Google" id="ProtNLM"/>
    </source>
</evidence>
<dbReference type="Proteomes" id="UP000316095">
    <property type="component" value="Unassembled WGS sequence"/>
</dbReference>
<name>A0A5C5XG61_9PLAN</name>
<reference evidence="3 4" key="1">
    <citation type="submission" date="2019-02" db="EMBL/GenBank/DDBJ databases">
        <title>Deep-cultivation of Planctomycetes and their phenomic and genomic characterization uncovers novel biology.</title>
        <authorList>
            <person name="Wiegand S."/>
            <person name="Jogler M."/>
            <person name="Boedeker C."/>
            <person name="Pinto D."/>
            <person name="Vollmers J."/>
            <person name="Rivas-Marin E."/>
            <person name="Kohn T."/>
            <person name="Peeters S.H."/>
            <person name="Heuer A."/>
            <person name="Rast P."/>
            <person name="Oberbeckmann S."/>
            <person name="Bunk B."/>
            <person name="Jeske O."/>
            <person name="Meyerdierks A."/>
            <person name="Storesund J.E."/>
            <person name="Kallscheuer N."/>
            <person name="Luecker S."/>
            <person name="Lage O.M."/>
            <person name="Pohl T."/>
            <person name="Merkel B.J."/>
            <person name="Hornburger P."/>
            <person name="Mueller R.-W."/>
            <person name="Bruemmer F."/>
            <person name="Labrenz M."/>
            <person name="Spormann A.M."/>
            <person name="Op Den Camp H."/>
            <person name="Overmann J."/>
            <person name="Amann R."/>
            <person name="Jetten M.S.M."/>
            <person name="Mascher T."/>
            <person name="Medema M.H."/>
            <person name="Devos D.P."/>
            <person name="Kaster A.-K."/>
            <person name="Ovreas L."/>
            <person name="Rohde M."/>
            <person name="Galperin M.Y."/>
            <person name="Jogler C."/>
        </authorList>
    </citation>
    <scope>NUCLEOTIDE SEQUENCE [LARGE SCALE GENOMIC DNA]</scope>
    <source>
        <strain evidence="3 4">Pan54</strain>
    </source>
</reference>
<feature type="chain" id="PRO_5022719157" description="DUF3299 domain-containing protein" evidence="2">
    <location>
        <begin position="20"/>
        <end position="285"/>
    </location>
</feature>
<dbReference type="OrthoDB" id="267771at2"/>
<dbReference type="RefSeq" id="WP_146503191.1">
    <property type="nucleotide sequence ID" value="NZ_SJPG01000001.1"/>
</dbReference>
<organism evidence="3 4">
    <name type="scientific">Rubinisphaera italica</name>
    <dbReference type="NCBI Taxonomy" id="2527969"/>
    <lineage>
        <taxon>Bacteria</taxon>
        <taxon>Pseudomonadati</taxon>
        <taxon>Planctomycetota</taxon>
        <taxon>Planctomycetia</taxon>
        <taxon>Planctomycetales</taxon>
        <taxon>Planctomycetaceae</taxon>
        <taxon>Rubinisphaera</taxon>
    </lineage>
</organism>
<feature type="signal peptide" evidence="2">
    <location>
        <begin position="1"/>
        <end position="19"/>
    </location>
</feature>
<evidence type="ECO:0000256" key="1">
    <source>
        <dbReference type="SAM" id="MobiDB-lite"/>
    </source>
</evidence>
<feature type="region of interest" description="Disordered" evidence="1">
    <location>
        <begin position="38"/>
        <end position="86"/>
    </location>
</feature>
<accession>A0A5C5XG61</accession>
<protein>
    <recommendedName>
        <fullName evidence="5">DUF3299 domain-containing protein</fullName>
    </recommendedName>
</protein>
<dbReference type="AlphaFoldDB" id="A0A5C5XG61"/>
<keyword evidence="4" id="KW-1185">Reference proteome</keyword>
<dbReference type="EMBL" id="SJPG01000001">
    <property type="protein sequence ID" value="TWT61165.1"/>
    <property type="molecule type" value="Genomic_DNA"/>
</dbReference>
<dbReference type="PROSITE" id="PS51257">
    <property type="entry name" value="PROKAR_LIPOPROTEIN"/>
    <property type="match status" value="1"/>
</dbReference>
<comment type="caution">
    <text evidence="3">The sequence shown here is derived from an EMBL/GenBank/DDBJ whole genome shotgun (WGS) entry which is preliminary data.</text>
</comment>